<dbReference type="AlphaFoldDB" id="W2INX1"/>
<evidence type="ECO:0000313" key="4">
    <source>
        <dbReference type="EMBL" id="ETM42316.1"/>
    </source>
</evidence>
<evidence type="ECO:0000313" key="3">
    <source>
        <dbReference type="EMBL" id="ETL35821.1"/>
    </source>
</evidence>
<accession>W2INX1</accession>
<dbReference type="Proteomes" id="UP000053236">
    <property type="component" value="Unassembled WGS sequence"/>
</dbReference>
<evidence type="ECO:0000313" key="2">
    <source>
        <dbReference type="EMBL" id="ETK82441.1"/>
    </source>
</evidence>
<proteinExistence type="predicted"/>
<dbReference type="Proteomes" id="UP000054532">
    <property type="component" value="Unassembled WGS sequence"/>
</dbReference>
<evidence type="ECO:0000256" key="1">
    <source>
        <dbReference type="SAM" id="MobiDB-lite"/>
    </source>
</evidence>
<reference evidence="3" key="2">
    <citation type="submission" date="2013-11" db="EMBL/GenBank/DDBJ databases">
        <title>The Genome Sequence of Phytophthora parasitica CJ05E6.</title>
        <authorList>
            <consortium name="The Broad Institute Genomics Platform"/>
            <person name="Russ C."/>
            <person name="Tyler B."/>
            <person name="Panabieres F."/>
            <person name="Shan W."/>
            <person name="Tripathy S."/>
            <person name="Grunwald N."/>
            <person name="Machado M."/>
            <person name="Johnson C.S."/>
            <person name="Arredondo F."/>
            <person name="Hong C."/>
            <person name="Coffey M."/>
            <person name="Young S.K."/>
            <person name="Zeng Q."/>
            <person name="Gargeya S."/>
            <person name="Fitzgerald M."/>
            <person name="Abouelleil A."/>
            <person name="Alvarado L."/>
            <person name="Chapman S.B."/>
            <person name="Gainer-Dewar J."/>
            <person name="Goldberg J."/>
            <person name="Griggs A."/>
            <person name="Gujja S."/>
            <person name="Hansen M."/>
            <person name="Howarth C."/>
            <person name="Imamovic A."/>
            <person name="Ireland A."/>
            <person name="Larimer J."/>
            <person name="McCowan C."/>
            <person name="Murphy C."/>
            <person name="Pearson M."/>
            <person name="Poon T.W."/>
            <person name="Priest M."/>
            <person name="Roberts A."/>
            <person name="Saif S."/>
            <person name="Shea T."/>
            <person name="Sykes S."/>
            <person name="Wortman J."/>
            <person name="Nusbaum C."/>
            <person name="Birren B."/>
        </authorList>
    </citation>
    <scope>NUCLEOTIDE SEQUENCE [LARGE SCALE GENOMIC DNA]</scope>
    <source>
        <strain evidence="3">CJ05E6</strain>
    </source>
</reference>
<dbReference type="VEuPathDB" id="FungiDB:PPTG_24927"/>
<protein>
    <submittedName>
        <fullName evidence="3">Uncharacterized protein</fullName>
    </submittedName>
</protein>
<dbReference type="EMBL" id="KI693815">
    <property type="protein sequence ID" value="ETM42316.1"/>
    <property type="molecule type" value="Genomic_DNA"/>
</dbReference>
<organism evidence="3">
    <name type="scientific">Phytophthora nicotianae</name>
    <name type="common">Potato buckeye rot agent</name>
    <name type="synonym">Phytophthora parasitica</name>
    <dbReference type="NCBI Taxonomy" id="4792"/>
    <lineage>
        <taxon>Eukaryota</taxon>
        <taxon>Sar</taxon>
        <taxon>Stramenopiles</taxon>
        <taxon>Oomycota</taxon>
        <taxon>Peronosporomycetes</taxon>
        <taxon>Peronosporales</taxon>
        <taxon>Peronosporaceae</taxon>
        <taxon>Phytophthora</taxon>
    </lineage>
</organism>
<gene>
    <name evidence="4" type="ORF">L914_12006</name>
    <name evidence="2" type="ORF">L915_12170</name>
    <name evidence="3" type="ORF">L916_12098</name>
</gene>
<dbReference type="EMBL" id="KI673897">
    <property type="protein sequence ID" value="ETL35821.1"/>
    <property type="molecule type" value="Genomic_DNA"/>
</dbReference>
<dbReference type="Proteomes" id="UP000053864">
    <property type="component" value="Unassembled WGS sequence"/>
</dbReference>
<sequence>MVDIRGPCAYDRCEALADEELVVEPCTEHVCALLPAVIRVRRRQLKQGDPFEPIRSETTSGAPRTKHKTLYREQT</sequence>
<feature type="region of interest" description="Disordered" evidence="1">
    <location>
        <begin position="48"/>
        <end position="75"/>
    </location>
</feature>
<name>W2INX1_PHYNI</name>
<dbReference type="EMBL" id="KI687202">
    <property type="protein sequence ID" value="ETK82441.1"/>
    <property type="molecule type" value="Genomic_DNA"/>
</dbReference>
<reference evidence="4" key="3">
    <citation type="submission" date="2013-11" db="EMBL/GenBank/DDBJ databases">
        <title>The Genome Sequence of Phytophthora parasitica IAC_01/95.</title>
        <authorList>
            <consortium name="The Broad Institute Genomics Platform"/>
            <person name="Russ C."/>
            <person name="Tyler B."/>
            <person name="Panabieres F."/>
            <person name="Shan W."/>
            <person name="Tripathy S."/>
            <person name="Grunwald N."/>
            <person name="Machado M."/>
            <person name="Johnson C.S."/>
            <person name="Arredondo F."/>
            <person name="Hong C."/>
            <person name="Coffey M."/>
            <person name="Young S.K."/>
            <person name="Zeng Q."/>
            <person name="Gargeya S."/>
            <person name="Fitzgerald M."/>
            <person name="Abouelleil A."/>
            <person name="Alvarado L."/>
            <person name="Chapman S.B."/>
            <person name="Gainer-Dewar J."/>
            <person name="Goldberg J."/>
            <person name="Griggs A."/>
            <person name="Gujja S."/>
            <person name="Hansen M."/>
            <person name="Howarth C."/>
            <person name="Imamovic A."/>
            <person name="Ireland A."/>
            <person name="Larimer J."/>
            <person name="McCowan C."/>
            <person name="Murphy C."/>
            <person name="Pearson M."/>
            <person name="Poon T.W."/>
            <person name="Priest M."/>
            <person name="Roberts A."/>
            <person name="Saif S."/>
            <person name="Shea T."/>
            <person name="Sykes S."/>
            <person name="Wortman J."/>
            <person name="Nusbaum C."/>
            <person name="Birren B."/>
        </authorList>
    </citation>
    <scope>NUCLEOTIDE SEQUENCE [LARGE SCALE GENOMIC DNA]</scope>
    <source>
        <strain evidence="4">IAC_01/95</strain>
    </source>
</reference>
<reference evidence="2" key="1">
    <citation type="submission" date="2013-11" db="EMBL/GenBank/DDBJ databases">
        <title>The Genome Sequence of Phytophthora parasitica CJ02B3.</title>
        <authorList>
            <consortium name="The Broad Institute Genomics Platform"/>
            <person name="Russ C."/>
            <person name="Tyler B."/>
            <person name="Panabieres F."/>
            <person name="Shan W."/>
            <person name="Tripathy S."/>
            <person name="Grunwald N."/>
            <person name="Machado M."/>
            <person name="Johnson C.S."/>
            <person name="Arredondo F."/>
            <person name="Hong C."/>
            <person name="Coffey M."/>
            <person name="Young S.K."/>
            <person name="Zeng Q."/>
            <person name="Gargeya S."/>
            <person name="Fitzgerald M."/>
            <person name="Abouelleil A."/>
            <person name="Alvarado L."/>
            <person name="Chapman S.B."/>
            <person name="Gainer-Dewar J."/>
            <person name="Goldberg J."/>
            <person name="Griggs A."/>
            <person name="Gujja S."/>
            <person name="Hansen M."/>
            <person name="Howarth C."/>
            <person name="Imamovic A."/>
            <person name="Ireland A."/>
            <person name="Larimer J."/>
            <person name="McCowan C."/>
            <person name="Murphy C."/>
            <person name="Pearson M."/>
            <person name="Poon T.W."/>
            <person name="Priest M."/>
            <person name="Roberts A."/>
            <person name="Saif S."/>
            <person name="Shea T."/>
            <person name="Sykes S."/>
            <person name="Wortman J."/>
            <person name="Nusbaum C."/>
            <person name="Birren B."/>
        </authorList>
    </citation>
    <scope>NUCLEOTIDE SEQUENCE [LARGE SCALE GENOMIC DNA]</scope>
    <source>
        <strain evidence="2">CJ02B3</strain>
    </source>
</reference>